<dbReference type="PANTHER" id="PTHR47204">
    <property type="entry name" value="OS02G0168900 PROTEIN"/>
    <property type="match status" value="1"/>
</dbReference>
<dbReference type="InterPro" id="IPR013924">
    <property type="entry name" value="RNase_H2_suC"/>
</dbReference>
<protein>
    <submittedName>
        <fullName evidence="1">EOG090X0IC1</fullName>
    </submittedName>
</protein>
<organism evidence="1">
    <name type="scientific">Evadne anonyx</name>
    <dbReference type="NCBI Taxonomy" id="141404"/>
    <lineage>
        <taxon>Eukaryota</taxon>
        <taxon>Metazoa</taxon>
        <taxon>Ecdysozoa</taxon>
        <taxon>Arthropoda</taxon>
        <taxon>Crustacea</taxon>
        <taxon>Branchiopoda</taxon>
        <taxon>Diplostraca</taxon>
        <taxon>Cladocera</taxon>
        <taxon>Onychopoda</taxon>
        <taxon>Podonidae</taxon>
        <taxon>Evadne</taxon>
    </lineage>
</organism>
<dbReference type="EMBL" id="OC986267">
    <property type="protein sequence ID" value="CAG4642922.1"/>
    <property type="molecule type" value="Genomic_DNA"/>
</dbReference>
<dbReference type="AlphaFoldDB" id="A0A9N6WVC8"/>
<accession>A0A9N6WVC8</accession>
<dbReference type="Pfam" id="PF08615">
    <property type="entry name" value="RNase_H2_suC"/>
    <property type="match status" value="1"/>
</dbReference>
<gene>
    <name evidence="1" type="primary">EOG090X0IC1</name>
</gene>
<dbReference type="Gene3D" id="2.40.128.680">
    <property type="match status" value="1"/>
</dbReference>
<dbReference type="CDD" id="cd09271">
    <property type="entry name" value="RNase_H2-C"/>
    <property type="match status" value="1"/>
</dbReference>
<sequence length="139" mass="15674">MVLNVQINRNVLEESVCSDVHLLPCKINTDGPANVSGFFTPYIEKKSDEEVLEASFRGYPLQGSKVPVPEGYTGLVLGETKKQLTETQPHNLLANKKFDSFTYWNWDYNPSIGDPTQLALDWLNISEVVRSLSLIIMKK</sequence>
<proteinExistence type="predicted"/>
<dbReference type="PANTHER" id="PTHR47204:SF1">
    <property type="entry name" value="RIBONUCLEASE H2 SUBUNIT C"/>
    <property type="match status" value="1"/>
</dbReference>
<evidence type="ECO:0000313" key="1">
    <source>
        <dbReference type="EMBL" id="CAG4642922.1"/>
    </source>
</evidence>
<dbReference type="GO" id="GO:0006401">
    <property type="term" value="P:RNA catabolic process"/>
    <property type="evidence" value="ECO:0007669"/>
    <property type="project" value="InterPro"/>
</dbReference>
<name>A0A9N6WVC8_9CRUS</name>
<reference evidence="1" key="1">
    <citation type="submission" date="2021-04" db="EMBL/GenBank/DDBJ databases">
        <authorList>
            <person name="Cornetti L."/>
        </authorList>
    </citation>
    <scope>NUCLEOTIDE SEQUENCE</scope>
</reference>
<dbReference type="GO" id="GO:0032299">
    <property type="term" value="C:ribonuclease H2 complex"/>
    <property type="evidence" value="ECO:0007669"/>
    <property type="project" value="InterPro"/>
</dbReference>